<dbReference type="PANTHER" id="PTHR43649">
    <property type="entry name" value="ARABINOSE-BINDING PROTEIN-RELATED"/>
    <property type="match status" value="1"/>
</dbReference>
<dbReference type="InterPro" id="IPR050490">
    <property type="entry name" value="Bact_solute-bd_prot1"/>
</dbReference>
<keyword evidence="3" id="KW-0813">Transport</keyword>
<evidence type="ECO:0000256" key="2">
    <source>
        <dbReference type="ARBA" id="ARBA00008520"/>
    </source>
</evidence>
<evidence type="ECO:0000256" key="1">
    <source>
        <dbReference type="ARBA" id="ARBA00004418"/>
    </source>
</evidence>
<keyword evidence="4" id="KW-0732">Signal</keyword>
<keyword evidence="6" id="KW-1185">Reference proteome</keyword>
<dbReference type="EMBL" id="JBHRSW010000014">
    <property type="protein sequence ID" value="MFC3121716.1"/>
    <property type="molecule type" value="Genomic_DNA"/>
</dbReference>
<gene>
    <name evidence="5" type="ORF">ACFOHL_08785</name>
</gene>
<proteinExistence type="inferred from homology"/>
<organism evidence="5 6">
    <name type="scientific">Agaribacter flavus</name>
    <dbReference type="NCBI Taxonomy" id="1902781"/>
    <lineage>
        <taxon>Bacteria</taxon>
        <taxon>Pseudomonadati</taxon>
        <taxon>Pseudomonadota</taxon>
        <taxon>Gammaproteobacteria</taxon>
        <taxon>Alteromonadales</taxon>
        <taxon>Alteromonadaceae</taxon>
        <taxon>Agaribacter</taxon>
    </lineage>
</organism>
<dbReference type="PANTHER" id="PTHR43649:SF34">
    <property type="entry name" value="ABC TRANSPORTER PERIPLASMIC-BINDING PROTEIN YCJN-RELATED"/>
    <property type="match status" value="1"/>
</dbReference>
<name>A0ABV7FR54_9ALTE</name>
<evidence type="ECO:0000256" key="4">
    <source>
        <dbReference type="ARBA" id="ARBA00022729"/>
    </source>
</evidence>
<dbReference type="InterPro" id="IPR006311">
    <property type="entry name" value="TAT_signal"/>
</dbReference>
<dbReference type="RefSeq" id="WP_376919851.1">
    <property type="nucleotide sequence ID" value="NZ_JBHRSW010000014.1"/>
</dbReference>
<sequence length="495" mass="56794">MTPNRRQFIQLFGSIAASYALPFSALPSFALSKLLTSSELKLDTSNENLHLDIIELAKQYKKSSNLHLLLPEGSQFNVKPIADWFSEAVGLKVTLETVPVDDINTRILLDKRLKHISWDVALPATFGIPELAESGAIADVSQLRKQIEPQGFDSNRYYQLGDLYKGRFYGYQTDGDVYMMFYNQLLTTLPKRNDFADAFGYTYRLPKTWEELDQHLAFFHDPQNNIFGGALFKSPNYLVWEFWSRFHAKGQLPLNDDLSPNIDNEHGIAVLEDIIRSVAYMHPNARKDGLVDNWRTFAKGNIYANIGWGGTQKYLVENQSPLVGNLRYDALPGGTVNGQFIDAGYFNWGWNYTLSPMVKDPVLAYLFTLFAVSPMPSTTAVAQQKGFFDPFRKEHYQDNNIQRIYTQEFLEAHENSMKNCIPDFYMNGQQLYMGELRRYLNAAVNQKISPRKALEAAANSWKNIHEKMGVEKQAIQWSFLRLQYPKPFKEALKYD</sequence>
<protein>
    <submittedName>
        <fullName evidence="5">Extracellular solute-binding protein</fullName>
    </submittedName>
</protein>
<evidence type="ECO:0000313" key="5">
    <source>
        <dbReference type="EMBL" id="MFC3121716.1"/>
    </source>
</evidence>
<dbReference type="SUPFAM" id="SSF53850">
    <property type="entry name" value="Periplasmic binding protein-like II"/>
    <property type="match status" value="1"/>
</dbReference>
<comment type="caution">
    <text evidence="5">The sequence shown here is derived from an EMBL/GenBank/DDBJ whole genome shotgun (WGS) entry which is preliminary data.</text>
</comment>
<dbReference type="Gene3D" id="3.40.190.10">
    <property type="entry name" value="Periplasmic binding protein-like II"/>
    <property type="match status" value="2"/>
</dbReference>
<reference evidence="6" key="1">
    <citation type="journal article" date="2019" name="Int. J. Syst. Evol. Microbiol.">
        <title>The Global Catalogue of Microorganisms (GCM) 10K type strain sequencing project: providing services to taxonomists for standard genome sequencing and annotation.</title>
        <authorList>
            <consortium name="The Broad Institute Genomics Platform"/>
            <consortium name="The Broad Institute Genome Sequencing Center for Infectious Disease"/>
            <person name="Wu L."/>
            <person name="Ma J."/>
        </authorList>
    </citation>
    <scope>NUCLEOTIDE SEQUENCE [LARGE SCALE GENOMIC DNA]</scope>
    <source>
        <strain evidence="6">KCTC 52473</strain>
    </source>
</reference>
<dbReference type="PROSITE" id="PS51318">
    <property type="entry name" value="TAT"/>
    <property type="match status" value="1"/>
</dbReference>
<dbReference type="InterPro" id="IPR006059">
    <property type="entry name" value="SBP"/>
</dbReference>
<comment type="similarity">
    <text evidence="2">Belongs to the bacterial solute-binding protein 1 family.</text>
</comment>
<dbReference type="Pfam" id="PF13416">
    <property type="entry name" value="SBP_bac_8"/>
    <property type="match status" value="1"/>
</dbReference>
<comment type="subcellular location">
    <subcellularLocation>
        <location evidence="1">Periplasm</location>
    </subcellularLocation>
</comment>
<dbReference type="Proteomes" id="UP001595478">
    <property type="component" value="Unassembled WGS sequence"/>
</dbReference>
<evidence type="ECO:0000313" key="6">
    <source>
        <dbReference type="Proteomes" id="UP001595478"/>
    </source>
</evidence>
<evidence type="ECO:0000256" key="3">
    <source>
        <dbReference type="ARBA" id="ARBA00022448"/>
    </source>
</evidence>
<accession>A0ABV7FR54</accession>